<gene>
    <name evidence="5" type="ORF">ACFFLM_09590</name>
</gene>
<keyword evidence="6" id="KW-1185">Reference proteome</keyword>
<dbReference type="RefSeq" id="WP_380008669.1">
    <property type="nucleotide sequence ID" value="NZ_JBHLYR010000031.1"/>
</dbReference>
<dbReference type="PROSITE" id="PS51819">
    <property type="entry name" value="VOC"/>
    <property type="match status" value="1"/>
</dbReference>
<proteinExistence type="inferred from homology"/>
<dbReference type="InterPro" id="IPR029068">
    <property type="entry name" value="Glyas_Bleomycin-R_OHBP_Dase"/>
</dbReference>
<organism evidence="5 6">
    <name type="scientific">Deinococcus oregonensis</name>
    <dbReference type="NCBI Taxonomy" id="1805970"/>
    <lineage>
        <taxon>Bacteria</taxon>
        <taxon>Thermotogati</taxon>
        <taxon>Deinococcota</taxon>
        <taxon>Deinococci</taxon>
        <taxon>Deinococcales</taxon>
        <taxon>Deinococcaceae</taxon>
        <taxon>Deinococcus</taxon>
    </lineage>
</organism>
<dbReference type="SUPFAM" id="SSF54593">
    <property type="entry name" value="Glyoxalase/Bleomycin resistance protein/Dihydroxybiphenyl dioxygenase"/>
    <property type="match status" value="1"/>
</dbReference>
<evidence type="ECO:0000256" key="3">
    <source>
        <dbReference type="ARBA" id="ARBA00023251"/>
    </source>
</evidence>
<evidence type="ECO:0000313" key="6">
    <source>
        <dbReference type="Proteomes" id="UP001589733"/>
    </source>
</evidence>
<comment type="similarity">
    <text evidence="1">Belongs to the bleomycin resistance protein family.</text>
</comment>
<comment type="caution">
    <text evidence="5">The sequence shown here is derived from an EMBL/GenBank/DDBJ whole genome shotgun (WGS) entry which is preliminary data.</text>
</comment>
<accession>A0ABV6AYW3</accession>
<dbReference type="Proteomes" id="UP001589733">
    <property type="component" value="Unassembled WGS sequence"/>
</dbReference>
<reference evidence="5 6" key="1">
    <citation type="submission" date="2024-09" db="EMBL/GenBank/DDBJ databases">
        <authorList>
            <person name="Sun Q."/>
            <person name="Mori K."/>
        </authorList>
    </citation>
    <scope>NUCLEOTIDE SEQUENCE [LARGE SCALE GENOMIC DNA]</scope>
    <source>
        <strain evidence="5 6">JCM 13503</strain>
    </source>
</reference>
<evidence type="ECO:0000259" key="4">
    <source>
        <dbReference type="PROSITE" id="PS51819"/>
    </source>
</evidence>
<dbReference type="InterPro" id="IPR004360">
    <property type="entry name" value="Glyas_Fos-R_dOase_dom"/>
</dbReference>
<dbReference type="EMBL" id="JBHLYR010000031">
    <property type="protein sequence ID" value="MFB9992212.1"/>
    <property type="molecule type" value="Genomic_DNA"/>
</dbReference>
<dbReference type="Gene3D" id="3.10.180.10">
    <property type="entry name" value="2,3-Dihydroxybiphenyl 1,2-Dioxygenase, domain 1"/>
    <property type="match status" value="1"/>
</dbReference>
<dbReference type="InterPro" id="IPR037523">
    <property type="entry name" value="VOC_core"/>
</dbReference>
<keyword evidence="3" id="KW-0046">Antibiotic resistance</keyword>
<sequence length="145" mass="16298">MSRQAIVPELYVSDFPRSLAFYTGVIGFEVLYSRPEERFVYLYLGGAELMLEQPILPERTFLAGELVFPYGRGMNLSVPVADADAVYGRVKQANGSVLLPLEERWYRQDAQEAGSRQFVVADPDGYLLRIVQSLGTRPLIPRLPA</sequence>
<name>A0ABV6AYW3_9DEIO</name>
<dbReference type="CDD" id="cd08349">
    <property type="entry name" value="BLMA_like"/>
    <property type="match status" value="1"/>
</dbReference>
<protein>
    <recommendedName>
        <fullName evidence="2">Bleomycin resistance protein</fullName>
    </recommendedName>
</protein>
<dbReference type="Pfam" id="PF00903">
    <property type="entry name" value="Glyoxalase"/>
    <property type="match status" value="1"/>
</dbReference>
<evidence type="ECO:0000256" key="1">
    <source>
        <dbReference type="ARBA" id="ARBA00011051"/>
    </source>
</evidence>
<evidence type="ECO:0000313" key="5">
    <source>
        <dbReference type="EMBL" id="MFB9992212.1"/>
    </source>
</evidence>
<feature type="domain" description="VOC" evidence="4">
    <location>
        <begin position="3"/>
        <end position="133"/>
    </location>
</feature>
<evidence type="ECO:0000256" key="2">
    <source>
        <dbReference type="ARBA" id="ARBA00021572"/>
    </source>
</evidence>
<dbReference type="InterPro" id="IPR000335">
    <property type="entry name" value="Bleomycin-R"/>
</dbReference>